<name>G8I4J0_9CAUD</name>
<evidence type="ECO:0000313" key="3">
    <source>
        <dbReference type="Proteomes" id="UP000005857"/>
    </source>
</evidence>
<accession>G8I4J0</accession>
<organism evidence="2 3">
    <name type="scientific">Mycobacterium phage DS6A</name>
    <dbReference type="NCBI Taxonomy" id="45764"/>
    <lineage>
        <taxon>Viruses</taxon>
        <taxon>Duplodnaviria</taxon>
        <taxon>Heunggongvirae</taxon>
        <taxon>Uroviricota</taxon>
        <taxon>Caudoviricetes</taxon>
        <taxon>Hnatkovirus</taxon>
        <taxon>Hnatkovirus DS6A</taxon>
    </lineage>
</organism>
<keyword evidence="1" id="KW-1133">Transmembrane helix</keyword>
<gene>
    <name evidence="2" type="primary">80</name>
    <name evidence="2" type="ORF">DS6A_80</name>
</gene>
<dbReference type="RefSeq" id="YP_009018768.1">
    <property type="nucleotide sequence ID" value="NC_023744.1"/>
</dbReference>
<keyword evidence="1" id="KW-0812">Transmembrane</keyword>
<feature type="transmembrane region" description="Helical" evidence="1">
    <location>
        <begin position="20"/>
        <end position="47"/>
    </location>
</feature>
<proteinExistence type="predicted"/>
<protein>
    <submittedName>
        <fullName evidence="2">Uncharacterized protein</fullName>
    </submittedName>
</protein>
<dbReference type="Proteomes" id="UP000005857">
    <property type="component" value="Segment"/>
</dbReference>
<dbReference type="KEGG" id="vg:18990078"/>
<dbReference type="EMBL" id="JN698994">
    <property type="protein sequence ID" value="AER47634.1"/>
    <property type="molecule type" value="Genomic_DNA"/>
</dbReference>
<sequence>MTANDDHLGLTTYCPPPAAWHIVAGVALAIVAWLAFAGLLLAAMSWVSVL</sequence>
<reference evidence="2 3" key="1">
    <citation type="journal article" date="2012" name="J. Virol.">
        <title>Complete Genome Sequences of 138 Mycobacteriophages.</title>
        <authorList>
            <consortium name="the Science Education Alliance Phage Hunters Advancing Genomics and Evolutionary Science Program"/>
            <consortium name="the KwaZulu-Natal Research Institute for Tuberculosis and HIV Mycobacterial Genetics Course Students"/>
            <consortium name="the Phage Hunters Integrating Research and Education Program"/>
            <person name="Hatfull G.F."/>
        </authorList>
    </citation>
    <scope>NUCLEOTIDE SEQUENCE [LARGE SCALE GENOMIC DNA]</scope>
</reference>
<dbReference type="GeneID" id="18990078"/>
<keyword evidence="3" id="KW-1185">Reference proteome</keyword>
<keyword evidence="1" id="KW-0472">Membrane</keyword>
<evidence type="ECO:0000256" key="1">
    <source>
        <dbReference type="SAM" id="Phobius"/>
    </source>
</evidence>
<evidence type="ECO:0000313" key="2">
    <source>
        <dbReference type="EMBL" id="AER47634.1"/>
    </source>
</evidence>